<dbReference type="GeneID" id="25567666"/>
<dbReference type="Proteomes" id="UP000054408">
    <property type="component" value="Unassembled WGS sequence"/>
</dbReference>
<evidence type="ECO:0000259" key="2">
    <source>
        <dbReference type="Pfam" id="PF22777"/>
    </source>
</evidence>
<organism evidence="3 4">
    <name type="scientific">Thecamonas trahens ATCC 50062</name>
    <dbReference type="NCBI Taxonomy" id="461836"/>
    <lineage>
        <taxon>Eukaryota</taxon>
        <taxon>Apusozoa</taxon>
        <taxon>Apusomonadida</taxon>
        <taxon>Apusomonadidae</taxon>
        <taxon>Thecamonas</taxon>
    </lineage>
</organism>
<dbReference type="EMBL" id="GL349477">
    <property type="protein sequence ID" value="KNC52972.1"/>
    <property type="molecule type" value="Genomic_DNA"/>
</dbReference>
<feature type="domain" description="HTTM" evidence="1">
    <location>
        <begin position="119"/>
        <end position="303"/>
    </location>
</feature>
<sequence length="568" mass="61424">MAVIRSLLAVVLAYTAWRGLQRAGWTWGVSSFHPRTVGSCDGCPGGSGAGSEKRAGEACGGMLCAVVNMLTWRMSSCPSRLALSPSTMASVVAGEMLMLLAAAATAGWAAVRGSQEALMGKVERWSWGLAGLAMAWLLVQDVAMYNNHEYLYALLAVVFALGGDSEMAAEAEALAIAALCATVYGWAGLIKATTPEWREEVLAAQLIMSPDVLVPLRTVLVPSVAVTAGVAWGGLLLDLVWAPGLAVLFMASRWSEPAAKVLSCGRWAGWTVASLPIVGFHVVNKLTLPIGEFPLTMVILHAVQLAPRPPRPLQLGERLRGRAAVLVALLVVVNVVAGIQQSRADFWRREETRFGWMMMMRATSRPYLELGWEDVETGQRWRHDPVAREWTTLRQARKMAFDPAILRAYAVYAEAEMAARSGRRVRLVVLESWAGVNGSPLQRFYSHRGRPVLKVPRDDFVSQAISAYDNSESRGMMLGALRAAMLRQAGKPVFVALEAGDGPRVVRFSVDWAGEDWSSGADVLQACGRDGVAWIGGARVGSGECVALAMELPLELWAESKSALHDWV</sequence>
<dbReference type="RefSeq" id="XP_013754863.1">
    <property type="nucleotide sequence ID" value="XM_013899409.1"/>
</dbReference>
<evidence type="ECO:0000313" key="3">
    <source>
        <dbReference type="EMBL" id="KNC52972.1"/>
    </source>
</evidence>
<protein>
    <submittedName>
        <fullName evidence="3">Uncharacterized protein</fullName>
    </submittedName>
</protein>
<accession>A0A0L0DKX6</accession>
<dbReference type="Pfam" id="PF05090">
    <property type="entry name" value="HTTM"/>
    <property type="match status" value="1"/>
</dbReference>
<proteinExistence type="predicted"/>
<name>A0A0L0DKX6_THETB</name>
<dbReference type="InterPro" id="IPR053934">
    <property type="entry name" value="HTTM_dom"/>
</dbReference>
<reference evidence="3 4" key="1">
    <citation type="submission" date="2010-05" db="EMBL/GenBank/DDBJ databases">
        <title>The Genome Sequence of Thecamonas trahens ATCC 50062.</title>
        <authorList>
            <consortium name="The Broad Institute Genome Sequencing Platform"/>
            <person name="Russ C."/>
            <person name="Cuomo C."/>
            <person name="Shea T."/>
            <person name="Young S.K."/>
            <person name="Zeng Q."/>
            <person name="Koehrsen M."/>
            <person name="Haas B."/>
            <person name="Borodovsky M."/>
            <person name="Guigo R."/>
            <person name="Alvarado L."/>
            <person name="Berlin A."/>
            <person name="Bochicchio J."/>
            <person name="Borenstein D."/>
            <person name="Chapman S."/>
            <person name="Chen Z."/>
            <person name="Freedman E."/>
            <person name="Gellesch M."/>
            <person name="Goldberg J."/>
            <person name="Griggs A."/>
            <person name="Gujja S."/>
            <person name="Heilman E."/>
            <person name="Heiman D."/>
            <person name="Hepburn T."/>
            <person name="Howarth C."/>
            <person name="Jen D."/>
            <person name="Larson L."/>
            <person name="Mehta T."/>
            <person name="Park D."/>
            <person name="Pearson M."/>
            <person name="Roberts A."/>
            <person name="Saif S."/>
            <person name="Shenoy N."/>
            <person name="Sisk P."/>
            <person name="Stolte C."/>
            <person name="Sykes S."/>
            <person name="Thomson T."/>
            <person name="Walk T."/>
            <person name="White J."/>
            <person name="Yandava C."/>
            <person name="Burger G."/>
            <person name="Gray M.W."/>
            <person name="Holland P.W.H."/>
            <person name="King N."/>
            <person name="Lang F.B.F."/>
            <person name="Roger A.J."/>
            <person name="Ruiz-Trillo I."/>
            <person name="Lander E."/>
            <person name="Nusbaum C."/>
        </authorList>
    </citation>
    <scope>NUCLEOTIDE SEQUENCE [LARGE SCALE GENOMIC DNA]</scope>
    <source>
        <strain evidence="3 4">ATCC 50062</strain>
    </source>
</reference>
<keyword evidence="4" id="KW-1185">Reference proteome</keyword>
<dbReference type="AlphaFoldDB" id="A0A0L0DKX6"/>
<feature type="domain" description="Vitamin K-dependent gamma-carboxylase lumenal" evidence="2">
    <location>
        <begin position="345"/>
        <end position="445"/>
    </location>
</feature>
<dbReference type="Pfam" id="PF22777">
    <property type="entry name" value="VKGC_lumenal_dom"/>
    <property type="match status" value="1"/>
</dbReference>
<evidence type="ECO:0000259" key="1">
    <source>
        <dbReference type="Pfam" id="PF05090"/>
    </source>
</evidence>
<evidence type="ECO:0000313" key="4">
    <source>
        <dbReference type="Proteomes" id="UP000054408"/>
    </source>
</evidence>
<gene>
    <name evidence="3" type="ORF">AMSG_09144</name>
</gene>
<dbReference type="InterPro" id="IPR053935">
    <property type="entry name" value="VKGC_lumenal_dom"/>
</dbReference>